<accession>A0AAE2SCS4</accession>
<dbReference type="PANTHER" id="PTHR37832:SF1">
    <property type="entry name" value="STRESS-RESPONSE A_B BARREL DOMAIN-CONTAINING PROTEIN"/>
    <property type="match status" value="1"/>
</dbReference>
<evidence type="ECO:0000313" key="3">
    <source>
        <dbReference type="Proteomes" id="UP000634206"/>
    </source>
</evidence>
<reference evidence="2" key="1">
    <citation type="submission" date="2021-01" db="EMBL/GenBank/DDBJ databases">
        <title>Modified the classification status of verrucomicrobia.</title>
        <authorList>
            <person name="Feng X."/>
        </authorList>
    </citation>
    <scope>NUCLEOTIDE SEQUENCE</scope>
    <source>
        <strain evidence="2">5K15</strain>
    </source>
</reference>
<dbReference type="EMBL" id="JAENIG010000004">
    <property type="protein sequence ID" value="MBK1855007.1"/>
    <property type="molecule type" value="Genomic_DNA"/>
</dbReference>
<dbReference type="SMART" id="SM00886">
    <property type="entry name" value="Dabb"/>
    <property type="match status" value="1"/>
</dbReference>
<sequence>MIHHVVFFKLKPEVDELKLEEMMRSTRSMLLKIPEVLSVRSGKNIDTKGEWPFFLTVEVESLEKLRMYVDDPVHLKYVETVIKPNTTARFAMDFETDPSKDLKYS</sequence>
<dbReference type="InterPro" id="IPR011008">
    <property type="entry name" value="Dimeric_a/b-barrel"/>
</dbReference>
<evidence type="ECO:0000313" key="2">
    <source>
        <dbReference type="EMBL" id="MBK1855007.1"/>
    </source>
</evidence>
<comment type="caution">
    <text evidence="2">The sequence shown here is derived from an EMBL/GenBank/DDBJ whole genome shotgun (WGS) entry which is preliminary data.</text>
</comment>
<dbReference type="PROSITE" id="PS51502">
    <property type="entry name" value="S_R_A_B_BARREL"/>
    <property type="match status" value="1"/>
</dbReference>
<protein>
    <submittedName>
        <fullName evidence="2">Dabb family protein</fullName>
    </submittedName>
</protein>
<evidence type="ECO:0000259" key="1">
    <source>
        <dbReference type="PROSITE" id="PS51502"/>
    </source>
</evidence>
<feature type="domain" description="Stress-response A/B barrel" evidence="1">
    <location>
        <begin position="2"/>
        <end position="94"/>
    </location>
</feature>
<dbReference type="Gene3D" id="3.30.70.100">
    <property type="match status" value="1"/>
</dbReference>
<name>A0AAE2SCS4_9BACT</name>
<organism evidence="2 3">
    <name type="scientific">Oceaniferula flava</name>
    <dbReference type="NCBI Taxonomy" id="2800421"/>
    <lineage>
        <taxon>Bacteria</taxon>
        <taxon>Pseudomonadati</taxon>
        <taxon>Verrucomicrobiota</taxon>
        <taxon>Verrucomicrobiia</taxon>
        <taxon>Verrucomicrobiales</taxon>
        <taxon>Verrucomicrobiaceae</taxon>
        <taxon>Oceaniferula</taxon>
    </lineage>
</organism>
<gene>
    <name evidence="2" type="ORF">JIN83_08550</name>
</gene>
<keyword evidence="3" id="KW-1185">Reference proteome</keyword>
<dbReference type="AlphaFoldDB" id="A0AAE2SCS4"/>
<dbReference type="PANTHER" id="PTHR37832">
    <property type="entry name" value="BLL2683 PROTEIN"/>
    <property type="match status" value="1"/>
</dbReference>
<proteinExistence type="predicted"/>
<dbReference type="SUPFAM" id="SSF54909">
    <property type="entry name" value="Dimeric alpha+beta barrel"/>
    <property type="match status" value="1"/>
</dbReference>
<dbReference type="Pfam" id="PF07876">
    <property type="entry name" value="Dabb"/>
    <property type="match status" value="1"/>
</dbReference>
<dbReference type="RefSeq" id="WP_309489618.1">
    <property type="nucleotide sequence ID" value="NZ_JAENIG010000004.1"/>
</dbReference>
<dbReference type="Proteomes" id="UP000634206">
    <property type="component" value="Unassembled WGS sequence"/>
</dbReference>
<dbReference type="InterPro" id="IPR013097">
    <property type="entry name" value="Dabb"/>
</dbReference>